<sequence length="538" mass="57951">MSWTRIHDGTFQRPLGDSEYALFLGSRQALGDMFLHMTLRASAGCFRPRRVQIAWSLIRQKNPLLMSKVVVDRDDPETPQFSFSPPTTPGAALQEAQTALRFSHETKDELISAYMDGPRVLSDDYLSYLIVSEREDNDNISDTDANVSQYDLLMCAPHFIGDGTALHQSTHELLCLLSSAKSDTELSDELNAPRDWLDVLPLSMESRLSIPSSALGLAACKINYLQTLSREIGGHTFSRTQRGPKRTILQEREFSEAQTAAILANCKANGVTVNHALTALCNIAWARCTTQPVELPIMLYTAANLRAHLAPQPSGAATSPSHWFLALAYFTISLPAWAPATKAGMWLRARAAKTQMQKAVRSPLLPTRALLSAAGRARRAPSSSSSSASATSASAGSDNEKPKSVKSKSAPFAPPPENPALPSRPAASAALLGISLIGDLDRTYLRSAYSPQIAPSSSTQIKPEITPTLTTPRIHLLSVATASRLKPGGLLLLGHTFGGRLVLQLCWDCMGFAAPGQGEGGVEAFWEGLGGAVGEFLC</sequence>
<comment type="caution">
    <text evidence="5">The sequence shown here is derived from an EMBL/GenBank/DDBJ whole genome shotgun (WGS) entry which is preliminary data.</text>
</comment>
<dbReference type="InterPro" id="IPR031641">
    <property type="entry name" value="PapA_C"/>
</dbReference>
<dbReference type="GO" id="GO:0016746">
    <property type="term" value="F:acyltransferase activity"/>
    <property type="evidence" value="ECO:0007669"/>
    <property type="project" value="UniProtKB-KW"/>
</dbReference>
<feature type="domain" description="Phthiocerol/phthiodiolone dimycocerosyl transferase C-terminal" evidence="4">
    <location>
        <begin position="250"/>
        <end position="392"/>
    </location>
</feature>
<feature type="compositionally biased region" description="Low complexity" evidence="3">
    <location>
        <begin position="375"/>
        <end position="397"/>
    </location>
</feature>
<dbReference type="Pfam" id="PF16911">
    <property type="entry name" value="PapA_C"/>
    <property type="match status" value="1"/>
</dbReference>
<gene>
    <name evidence="5" type="ORF">B0H16DRAFT_1836277</name>
</gene>
<name>A0AAD7DUT6_9AGAR</name>
<dbReference type="PANTHER" id="PTHR28037:SF1">
    <property type="entry name" value="ALCOHOL O-ACETYLTRANSFERASE 1-RELATED"/>
    <property type="match status" value="1"/>
</dbReference>
<dbReference type="AlphaFoldDB" id="A0AAD7DUT6"/>
<dbReference type="Gene3D" id="3.30.559.30">
    <property type="entry name" value="Nonribosomal peptide synthetase, condensation domain"/>
    <property type="match status" value="1"/>
</dbReference>
<evidence type="ECO:0000256" key="3">
    <source>
        <dbReference type="SAM" id="MobiDB-lite"/>
    </source>
</evidence>
<dbReference type="InterPro" id="IPR052058">
    <property type="entry name" value="Alcohol_O-acetyltransferase"/>
</dbReference>
<dbReference type="EMBL" id="JARKIB010000570">
    <property type="protein sequence ID" value="KAJ7699489.1"/>
    <property type="molecule type" value="Genomic_DNA"/>
</dbReference>
<keyword evidence="1" id="KW-0808">Transferase</keyword>
<reference evidence="5" key="1">
    <citation type="submission" date="2023-03" db="EMBL/GenBank/DDBJ databases">
        <title>Massive genome expansion in bonnet fungi (Mycena s.s.) driven by repeated elements and novel gene families across ecological guilds.</title>
        <authorList>
            <consortium name="Lawrence Berkeley National Laboratory"/>
            <person name="Harder C.B."/>
            <person name="Miyauchi S."/>
            <person name="Viragh M."/>
            <person name="Kuo A."/>
            <person name="Thoen E."/>
            <person name="Andreopoulos B."/>
            <person name="Lu D."/>
            <person name="Skrede I."/>
            <person name="Drula E."/>
            <person name="Henrissat B."/>
            <person name="Morin E."/>
            <person name="Kohler A."/>
            <person name="Barry K."/>
            <person name="LaButti K."/>
            <person name="Morin E."/>
            <person name="Salamov A."/>
            <person name="Lipzen A."/>
            <person name="Mereny Z."/>
            <person name="Hegedus B."/>
            <person name="Baldrian P."/>
            <person name="Stursova M."/>
            <person name="Weitz H."/>
            <person name="Taylor A."/>
            <person name="Grigoriev I.V."/>
            <person name="Nagy L.G."/>
            <person name="Martin F."/>
            <person name="Kauserud H."/>
        </authorList>
    </citation>
    <scope>NUCLEOTIDE SEQUENCE</scope>
    <source>
        <strain evidence="5">CBHHK182m</strain>
    </source>
</reference>
<evidence type="ECO:0000313" key="6">
    <source>
        <dbReference type="Proteomes" id="UP001215598"/>
    </source>
</evidence>
<keyword evidence="6" id="KW-1185">Reference proteome</keyword>
<dbReference type="InterPro" id="IPR023213">
    <property type="entry name" value="CAT-like_dom_sf"/>
</dbReference>
<proteinExistence type="predicted"/>
<dbReference type="PANTHER" id="PTHR28037">
    <property type="entry name" value="ALCOHOL O-ACETYLTRANSFERASE 1-RELATED"/>
    <property type="match status" value="1"/>
</dbReference>
<dbReference type="Gene3D" id="3.30.559.10">
    <property type="entry name" value="Chloramphenicol acetyltransferase-like domain"/>
    <property type="match status" value="1"/>
</dbReference>
<organism evidence="5 6">
    <name type="scientific">Mycena metata</name>
    <dbReference type="NCBI Taxonomy" id="1033252"/>
    <lineage>
        <taxon>Eukaryota</taxon>
        <taxon>Fungi</taxon>
        <taxon>Dikarya</taxon>
        <taxon>Basidiomycota</taxon>
        <taxon>Agaricomycotina</taxon>
        <taxon>Agaricomycetes</taxon>
        <taxon>Agaricomycetidae</taxon>
        <taxon>Agaricales</taxon>
        <taxon>Marasmiineae</taxon>
        <taxon>Mycenaceae</taxon>
        <taxon>Mycena</taxon>
    </lineage>
</organism>
<evidence type="ECO:0000256" key="1">
    <source>
        <dbReference type="ARBA" id="ARBA00022679"/>
    </source>
</evidence>
<evidence type="ECO:0000313" key="5">
    <source>
        <dbReference type="EMBL" id="KAJ7699489.1"/>
    </source>
</evidence>
<accession>A0AAD7DUT6</accession>
<dbReference type="SUPFAM" id="SSF52777">
    <property type="entry name" value="CoA-dependent acyltransferases"/>
    <property type="match status" value="1"/>
</dbReference>
<evidence type="ECO:0000256" key="2">
    <source>
        <dbReference type="ARBA" id="ARBA00023315"/>
    </source>
</evidence>
<protein>
    <recommendedName>
        <fullName evidence="4">Phthiocerol/phthiodiolone dimycocerosyl transferase C-terminal domain-containing protein</fullName>
    </recommendedName>
</protein>
<keyword evidence="2" id="KW-0012">Acyltransferase</keyword>
<evidence type="ECO:0000259" key="4">
    <source>
        <dbReference type="Pfam" id="PF16911"/>
    </source>
</evidence>
<dbReference type="Proteomes" id="UP001215598">
    <property type="component" value="Unassembled WGS sequence"/>
</dbReference>
<feature type="region of interest" description="Disordered" evidence="3">
    <location>
        <begin position="375"/>
        <end position="424"/>
    </location>
</feature>